<organism evidence="2 3">
    <name type="scientific">Romanomermis culicivorax</name>
    <name type="common">Nematode worm</name>
    <dbReference type="NCBI Taxonomy" id="13658"/>
    <lineage>
        <taxon>Eukaryota</taxon>
        <taxon>Metazoa</taxon>
        <taxon>Ecdysozoa</taxon>
        <taxon>Nematoda</taxon>
        <taxon>Enoplea</taxon>
        <taxon>Dorylaimia</taxon>
        <taxon>Mermithida</taxon>
        <taxon>Mermithoidea</taxon>
        <taxon>Mermithidae</taxon>
        <taxon>Romanomermis</taxon>
    </lineage>
</organism>
<evidence type="ECO:0000256" key="1">
    <source>
        <dbReference type="SAM" id="MobiDB-lite"/>
    </source>
</evidence>
<feature type="region of interest" description="Disordered" evidence="1">
    <location>
        <begin position="44"/>
        <end position="89"/>
    </location>
</feature>
<reference evidence="3" key="1">
    <citation type="submission" date="2022-11" db="UniProtKB">
        <authorList>
            <consortium name="WormBaseParasite"/>
        </authorList>
    </citation>
    <scope>IDENTIFICATION</scope>
</reference>
<dbReference type="WBParaSite" id="nRc.2.0.1.t23409-RA">
    <property type="protein sequence ID" value="nRc.2.0.1.t23409-RA"/>
    <property type="gene ID" value="nRc.2.0.1.g23409"/>
</dbReference>
<accession>A0A915JAA2</accession>
<dbReference type="Proteomes" id="UP000887565">
    <property type="component" value="Unplaced"/>
</dbReference>
<dbReference type="Gene3D" id="1.20.140.150">
    <property type="match status" value="1"/>
</dbReference>
<name>A0A915JAA2_ROMCU</name>
<keyword evidence="2" id="KW-1185">Reference proteome</keyword>
<feature type="compositionally biased region" description="Basic and acidic residues" evidence="1">
    <location>
        <begin position="64"/>
        <end position="86"/>
    </location>
</feature>
<proteinExistence type="predicted"/>
<sequence>LIAFTCLLISILLLVISLSTTTWLRAGYFKTGLFEECTSSKAMGTRELPPMAPRPGSCHSSSVRGKEVKAEANLDSSHSDSLCKSDEENEDISEVFSAVDSANIQPSLGGLVHND</sequence>
<evidence type="ECO:0000313" key="3">
    <source>
        <dbReference type="WBParaSite" id="nRc.2.0.1.t23409-RA"/>
    </source>
</evidence>
<dbReference type="AlphaFoldDB" id="A0A915JAA2"/>
<protein>
    <submittedName>
        <fullName evidence="3">Uncharacterized protein</fullName>
    </submittedName>
</protein>
<evidence type="ECO:0000313" key="2">
    <source>
        <dbReference type="Proteomes" id="UP000887565"/>
    </source>
</evidence>